<dbReference type="GO" id="GO:0016740">
    <property type="term" value="F:transferase activity"/>
    <property type="evidence" value="ECO:0007669"/>
    <property type="project" value="UniProtKB-KW"/>
</dbReference>
<dbReference type="Proteomes" id="UP000316095">
    <property type="component" value="Unassembled WGS sequence"/>
</dbReference>
<dbReference type="SUPFAM" id="SSF52540">
    <property type="entry name" value="P-loop containing nucleoside triphosphate hydrolases"/>
    <property type="match status" value="1"/>
</dbReference>
<organism evidence="1 2">
    <name type="scientific">Rubinisphaera italica</name>
    <dbReference type="NCBI Taxonomy" id="2527969"/>
    <lineage>
        <taxon>Bacteria</taxon>
        <taxon>Pseudomonadati</taxon>
        <taxon>Planctomycetota</taxon>
        <taxon>Planctomycetia</taxon>
        <taxon>Planctomycetales</taxon>
        <taxon>Planctomycetaceae</taxon>
        <taxon>Rubinisphaera</taxon>
    </lineage>
</organism>
<name>A0A5C5XML2_9PLAN</name>
<reference evidence="1 2" key="1">
    <citation type="submission" date="2019-02" db="EMBL/GenBank/DDBJ databases">
        <title>Deep-cultivation of Planctomycetes and their phenomic and genomic characterization uncovers novel biology.</title>
        <authorList>
            <person name="Wiegand S."/>
            <person name="Jogler M."/>
            <person name="Boedeker C."/>
            <person name="Pinto D."/>
            <person name="Vollmers J."/>
            <person name="Rivas-Marin E."/>
            <person name="Kohn T."/>
            <person name="Peeters S.H."/>
            <person name="Heuer A."/>
            <person name="Rast P."/>
            <person name="Oberbeckmann S."/>
            <person name="Bunk B."/>
            <person name="Jeske O."/>
            <person name="Meyerdierks A."/>
            <person name="Storesund J.E."/>
            <person name="Kallscheuer N."/>
            <person name="Luecker S."/>
            <person name="Lage O.M."/>
            <person name="Pohl T."/>
            <person name="Merkel B.J."/>
            <person name="Hornburger P."/>
            <person name="Mueller R.-W."/>
            <person name="Bruemmer F."/>
            <person name="Labrenz M."/>
            <person name="Spormann A.M."/>
            <person name="Op Den Camp H."/>
            <person name="Overmann J."/>
            <person name="Amann R."/>
            <person name="Jetten M.S.M."/>
            <person name="Mascher T."/>
            <person name="Medema M.H."/>
            <person name="Devos D.P."/>
            <person name="Kaster A.-K."/>
            <person name="Ovreas L."/>
            <person name="Rohde M."/>
            <person name="Galperin M.Y."/>
            <person name="Jogler C."/>
        </authorList>
    </citation>
    <scope>NUCLEOTIDE SEQUENCE [LARGE SCALE GENOMIC DNA]</scope>
    <source>
        <strain evidence="1 2">Pan54</strain>
    </source>
</reference>
<accession>A0A5C5XML2</accession>
<keyword evidence="2" id="KW-1185">Reference proteome</keyword>
<comment type="caution">
    <text evidence="1">The sequence shown here is derived from an EMBL/GenBank/DDBJ whole genome shotgun (WGS) entry which is preliminary data.</text>
</comment>
<evidence type="ECO:0000313" key="2">
    <source>
        <dbReference type="Proteomes" id="UP000316095"/>
    </source>
</evidence>
<dbReference type="AlphaFoldDB" id="A0A5C5XML2"/>
<dbReference type="OrthoDB" id="288532at2"/>
<evidence type="ECO:0000313" key="1">
    <source>
        <dbReference type="EMBL" id="TWT64190.1"/>
    </source>
</evidence>
<dbReference type="Gene3D" id="3.40.50.300">
    <property type="entry name" value="P-loop containing nucleotide triphosphate hydrolases"/>
    <property type="match status" value="1"/>
</dbReference>
<protein>
    <submittedName>
        <fullName evidence="1">Sulfotransferase family protein</fullName>
    </submittedName>
</protein>
<dbReference type="RefSeq" id="WP_146505925.1">
    <property type="nucleotide sequence ID" value="NZ_SJPG01000001.1"/>
</dbReference>
<sequence length="239" mass="27687">MALLLKNGSVFLHIPKTGGNWVTRVLEESNLVAFRFSHKHADLKHLTFAGKTWKKRLQNQLRYTVRNARFGNREPYMFCFVRHPLKWYESWFKYMSQPNRNWLSFAEASKAYGWHPNANIDGLGAAEFNQYVRNVIAKHPSYVTNLYDGYISPQVNFVGKQENLREDLVTALEQAGLDFDADFIRNFEDVGVSKSPRSSIEWEPELRTHVLQLELDCLHRFGYVEQVAASKSNLLAKSA</sequence>
<gene>
    <name evidence="1" type="ORF">Pan54_49510</name>
</gene>
<proteinExistence type="predicted"/>
<dbReference type="InterPro" id="IPR027417">
    <property type="entry name" value="P-loop_NTPase"/>
</dbReference>
<dbReference type="EMBL" id="SJPG01000001">
    <property type="protein sequence ID" value="TWT64190.1"/>
    <property type="molecule type" value="Genomic_DNA"/>
</dbReference>
<keyword evidence="1" id="KW-0808">Transferase</keyword>